<dbReference type="PROSITE" id="PS00136">
    <property type="entry name" value="SUBTILASE_ASP"/>
    <property type="match status" value="1"/>
</dbReference>
<keyword evidence="9" id="KW-1185">Reference proteome</keyword>
<dbReference type="Proteomes" id="UP000002730">
    <property type="component" value="Chromosome"/>
</dbReference>
<dbReference type="RefSeq" id="WP_010077498.1">
    <property type="nucleotide sequence ID" value="NC_014393.1"/>
</dbReference>
<dbReference type="SUPFAM" id="SSF52743">
    <property type="entry name" value="Subtilisin-like"/>
    <property type="match status" value="1"/>
</dbReference>
<evidence type="ECO:0000256" key="1">
    <source>
        <dbReference type="ARBA" id="ARBA00011073"/>
    </source>
</evidence>
<keyword evidence="2 6" id="KW-0645">Protease</keyword>
<feature type="domain" description="Peptidase S8/S53" evidence="7">
    <location>
        <begin position="104"/>
        <end position="314"/>
    </location>
</feature>
<dbReference type="KEGG" id="ccb:Clocel_1547"/>
<dbReference type="InterPro" id="IPR034045">
    <property type="entry name" value="Pep_S8_CspA-like"/>
</dbReference>
<dbReference type="PROSITE" id="PS51892">
    <property type="entry name" value="SUBTILASE"/>
    <property type="match status" value="1"/>
</dbReference>
<dbReference type="InterPro" id="IPR000209">
    <property type="entry name" value="Peptidase_S8/S53_dom"/>
</dbReference>
<accession>D9SWT4</accession>
<evidence type="ECO:0000256" key="5">
    <source>
        <dbReference type="PIRSR" id="PIRSR615500-1"/>
    </source>
</evidence>
<dbReference type="InterPro" id="IPR017310">
    <property type="entry name" value="Pept_S8A_subtilisin_clostridia"/>
</dbReference>
<dbReference type="PANTHER" id="PTHR43806:SF11">
    <property type="entry name" value="CEREVISIN-RELATED"/>
    <property type="match status" value="1"/>
</dbReference>
<sequence length="573" mass="63023">MEKNNSIPEDVFNSKRYFKYIVEYQGDIKREISNRPGFYVIIINDKYAIVAVEGTGEFELQDPDIFQTVAYVARPAVYTLQEVTPIDAAKINFLQLDLPLNLTGKGIIVGIIDTGIDYLNKEFMTPRGETRIECIWDQTIAGVNTKGSVRAAYGSVYIKQEIQKAINASRDGKSPYEIVPSKDEIGHGTKMAGIIGATGDNPQIRGAVPECSFVVVKLLQDLVTQDLLKNNFPMFDVSSIFTAIEFLYRYSLDVDKPIVIYLPLGTNLGNHKGEGILEQYIEQISQASGIVVVTGTGNQGGKGSHTSGTVLAVGETRAIDIFIPPEQKFLILEIWIDRPNIMSLDIISPSGESTGVIEALINSTENYSFLFERTKIIVRHYLPEVNTGDQLISVRFFNITSGVWKLRVIGNSILDGTFNAWMLQEGINSERTRFIFADPYGTITSPGNSKIIVTVAAYNQSNNNILTYSGVADLADYEDVVDLAAGGINAMTVAPNNQVAVVNGTSVAAAVVAGVCAMLLQWGIIEGNYPYMYSQTIKAYLMRGVSRRSGDIYPNPQWGYGMLNVRALFANII</sequence>
<evidence type="ECO:0000256" key="6">
    <source>
        <dbReference type="PROSITE-ProRule" id="PRU01240"/>
    </source>
</evidence>
<dbReference type="GO" id="GO:0006508">
    <property type="term" value="P:proteolysis"/>
    <property type="evidence" value="ECO:0007669"/>
    <property type="project" value="UniProtKB-KW"/>
</dbReference>
<evidence type="ECO:0000256" key="2">
    <source>
        <dbReference type="ARBA" id="ARBA00022670"/>
    </source>
</evidence>
<evidence type="ECO:0000256" key="4">
    <source>
        <dbReference type="ARBA" id="ARBA00022825"/>
    </source>
</evidence>
<gene>
    <name evidence="8" type="ordered locus">Clocel_1547</name>
</gene>
<reference evidence="8 9" key="1">
    <citation type="submission" date="2010-08" db="EMBL/GenBank/DDBJ databases">
        <title>Complete sequence of Clostridium cellulovorans 743B.</title>
        <authorList>
            <consortium name="US DOE Joint Genome Institute"/>
            <person name="Lucas S."/>
            <person name="Copeland A."/>
            <person name="Lapidus A."/>
            <person name="Cheng J.-F."/>
            <person name="Bruce D."/>
            <person name="Goodwin L."/>
            <person name="Pitluck S."/>
            <person name="Chertkov O."/>
            <person name="Detter J.C."/>
            <person name="Han C."/>
            <person name="Tapia R."/>
            <person name="Land M."/>
            <person name="Hauser L."/>
            <person name="Chang Y.-J."/>
            <person name="Jeffries C."/>
            <person name="Kyrpides N."/>
            <person name="Ivanova N."/>
            <person name="Mikhailova N."/>
            <person name="Hemme C.L."/>
            <person name="Woyke T."/>
        </authorList>
    </citation>
    <scope>NUCLEOTIDE SEQUENCE [LARGE SCALE GENOMIC DNA]</scope>
    <source>
        <strain evidence="9">ATCC 35296 / DSM 3052 / OCM 3 / 743B</strain>
    </source>
</reference>
<proteinExistence type="inferred from homology"/>
<keyword evidence="3 6" id="KW-0378">Hydrolase</keyword>
<dbReference type="Pfam" id="PF00082">
    <property type="entry name" value="Peptidase_S8"/>
    <property type="match status" value="2"/>
</dbReference>
<dbReference type="Gene3D" id="2.60.120.1290">
    <property type="match status" value="1"/>
</dbReference>
<evidence type="ECO:0000313" key="8">
    <source>
        <dbReference type="EMBL" id="ADL51295.1"/>
    </source>
</evidence>
<dbReference type="InterPro" id="IPR015500">
    <property type="entry name" value="Peptidase_S8_subtilisin-rel"/>
</dbReference>
<evidence type="ECO:0000256" key="3">
    <source>
        <dbReference type="ARBA" id="ARBA00022801"/>
    </source>
</evidence>
<dbReference type="OrthoDB" id="2744137at2"/>
<feature type="active site" description="Charge relay system" evidence="5 6">
    <location>
        <position position="187"/>
    </location>
</feature>
<name>D9SWT4_CLOC7</name>
<dbReference type="PANTHER" id="PTHR43806">
    <property type="entry name" value="PEPTIDASE S8"/>
    <property type="match status" value="1"/>
</dbReference>
<evidence type="ECO:0000259" key="7">
    <source>
        <dbReference type="Pfam" id="PF00082"/>
    </source>
</evidence>
<feature type="domain" description="Peptidase S8/S53" evidence="7">
    <location>
        <begin position="442"/>
        <end position="561"/>
    </location>
</feature>
<dbReference type="Gene3D" id="3.40.50.200">
    <property type="entry name" value="Peptidase S8/S53 domain"/>
    <property type="match status" value="1"/>
</dbReference>
<dbReference type="PRINTS" id="PR00723">
    <property type="entry name" value="SUBTILISIN"/>
</dbReference>
<dbReference type="InterPro" id="IPR023827">
    <property type="entry name" value="Peptidase_S8_Asp-AS"/>
</dbReference>
<keyword evidence="4 6" id="KW-0720">Serine protease</keyword>
<evidence type="ECO:0000313" key="9">
    <source>
        <dbReference type="Proteomes" id="UP000002730"/>
    </source>
</evidence>
<dbReference type="GO" id="GO:0004252">
    <property type="term" value="F:serine-type endopeptidase activity"/>
    <property type="evidence" value="ECO:0007669"/>
    <property type="project" value="UniProtKB-UniRule"/>
</dbReference>
<organism evidence="8 9">
    <name type="scientific">Clostridium cellulovorans (strain ATCC 35296 / DSM 3052 / OCM 3 / 743B)</name>
    <dbReference type="NCBI Taxonomy" id="573061"/>
    <lineage>
        <taxon>Bacteria</taxon>
        <taxon>Bacillati</taxon>
        <taxon>Bacillota</taxon>
        <taxon>Clostridia</taxon>
        <taxon>Eubacteriales</taxon>
        <taxon>Clostridiaceae</taxon>
        <taxon>Clostridium</taxon>
    </lineage>
</organism>
<feature type="active site" description="Charge relay system" evidence="5 6">
    <location>
        <position position="113"/>
    </location>
</feature>
<dbReference type="CDD" id="cd07478">
    <property type="entry name" value="Peptidases_S8_CspA-like"/>
    <property type="match status" value="1"/>
</dbReference>
<dbReference type="InterPro" id="IPR036852">
    <property type="entry name" value="Peptidase_S8/S53_dom_sf"/>
</dbReference>
<dbReference type="PIRSF" id="PIRSF037894">
    <property type="entry name" value="Subtilisin_rel_CspABC"/>
    <property type="match status" value="1"/>
</dbReference>
<feature type="active site" description="Charge relay system" evidence="5 6">
    <location>
        <position position="506"/>
    </location>
</feature>
<comment type="similarity">
    <text evidence="1 6">Belongs to the peptidase S8 family.</text>
</comment>
<dbReference type="EMBL" id="CP002160">
    <property type="protein sequence ID" value="ADL51295.1"/>
    <property type="molecule type" value="Genomic_DNA"/>
</dbReference>
<dbReference type="eggNOG" id="COG1404">
    <property type="taxonomic scope" value="Bacteria"/>
</dbReference>
<dbReference type="STRING" id="573061.Clocel_1547"/>
<dbReference type="InterPro" id="IPR050131">
    <property type="entry name" value="Peptidase_S8_subtilisin-like"/>
</dbReference>
<dbReference type="AlphaFoldDB" id="D9SWT4"/>
<dbReference type="HOGENOM" id="CLU_025670_0_0_9"/>
<protein>
    <submittedName>
        <fullName evidence="8">Peptidase S8 and S53 subtilisin kexin sedolisin</fullName>
    </submittedName>
</protein>